<gene>
    <name evidence="1" type="ORF">VNO80_29248</name>
</gene>
<name>A0AAN9QET8_PHACN</name>
<sequence>MKSKGKAKSEELKMNKWCSASKSIKARENHLLRKIRIENAANIEHCAMNTNLCIHGKDIVDGSYQRGYRDSTLEYPLNQHFCDPSSVYFAGANYW</sequence>
<accession>A0AAN9QET8</accession>
<dbReference type="EMBL" id="JAYMYR010000011">
    <property type="protein sequence ID" value="KAK7332496.1"/>
    <property type="molecule type" value="Genomic_DNA"/>
</dbReference>
<proteinExistence type="predicted"/>
<protein>
    <submittedName>
        <fullName evidence="1">Uncharacterized protein</fullName>
    </submittedName>
</protein>
<dbReference type="AlphaFoldDB" id="A0AAN9QET8"/>
<dbReference type="Proteomes" id="UP001374584">
    <property type="component" value="Unassembled WGS sequence"/>
</dbReference>
<evidence type="ECO:0000313" key="1">
    <source>
        <dbReference type="EMBL" id="KAK7332496.1"/>
    </source>
</evidence>
<organism evidence="1 2">
    <name type="scientific">Phaseolus coccineus</name>
    <name type="common">Scarlet runner bean</name>
    <name type="synonym">Phaseolus multiflorus</name>
    <dbReference type="NCBI Taxonomy" id="3886"/>
    <lineage>
        <taxon>Eukaryota</taxon>
        <taxon>Viridiplantae</taxon>
        <taxon>Streptophyta</taxon>
        <taxon>Embryophyta</taxon>
        <taxon>Tracheophyta</taxon>
        <taxon>Spermatophyta</taxon>
        <taxon>Magnoliopsida</taxon>
        <taxon>eudicotyledons</taxon>
        <taxon>Gunneridae</taxon>
        <taxon>Pentapetalae</taxon>
        <taxon>rosids</taxon>
        <taxon>fabids</taxon>
        <taxon>Fabales</taxon>
        <taxon>Fabaceae</taxon>
        <taxon>Papilionoideae</taxon>
        <taxon>50 kb inversion clade</taxon>
        <taxon>NPAAA clade</taxon>
        <taxon>indigoferoid/millettioid clade</taxon>
        <taxon>Phaseoleae</taxon>
        <taxon>Phaseolus</taxon>
    </lineage>
</organism>
<reference evidence="1 2" key="1">
    <citation type="submission" date="2024-01" db="EMBL/GenBank/DDBJ databases">
        <title>The genomes of 5 underutilized Papilionoideae crops provide insights into root nodulation and disease resistanc.</title>
        <authorList>
            <person name="Jiang F."/>
        </authorList>
    </citation>
    <scope>NUCLEOTIDE SEQUENCE [LARGE SCALE GENOMIC DNA]</scope>
    <source>
        <strain evidence="1">JINMINGXINNONG_FW02</strain>
        <tissue evidence="1">Leaves</tissue>
    </source>
</reference>
<comment type="caution">
    <text evidence="1">The sequence shown here is derived from an EMBL/GenBank/DDBJ whole genome shotgun (WGS) entry which is preliminary data.</text>
</comment>
<keyword evidence="2" id="KW-1185">Reference proteome</keyword>
<evidence type="ECO:0000313" key="2">
    <source>
        <dbReference type="Proteomes" id="UP001374584"/>
    </source>
</evidence>